<dbReference type="AlphaFoldDB" id="A0A6J4HCF6"/>
<proteinExistence type="predicted"/>
<feature type="region of interest" description="Disordered" evidence="1">
    <location>
        <begin position="59"/>
        <end position="115"/>
    </location>
</feature>
<evidence type="ECO:0000256" key="1">
    <source>
        <dbReference type="SAM" id="MobiDB-lite"/>
    </source>
</evidence>
<feature type="non-terminal residue" evidence="2">
    <location>
        <position position="115"/>
    </location>
</feature>
<feature type="region of interest" description="Disordered" evidence="1">
    <location>
        <begin position="1"/>
        <end position="46"/>
    </location>
</feature>
<name>A0A6J4HCF6_9ACTN</name>
<accession>A0A6J4HCF6</accession>
<evidence type="ECO:0000313" key="2">
    <source>
        <dbReference type="EMBL" id="CAA9219580.1"/>
    </source>
</evidence>
<protein>
    <submittedName>
        <fullName evidence="2">Uncharacterized protein</fullName>
    </submittedName>
</protein>
<gene>
    <name evidence="2" type="ORF">AVDCRST_MAG57-504</name>
</gene>
<feature type="non-terminal residue" evidence="2">
    <location>
        <position position="1"/>
    </location>
</feature>
<feature type="compositionally biased region" description="Low complexity" evidence="1">
    <location>
        <begin position="18"/>
        <end position="37"/>
    </location>
</feature>
<dbReference type="EMBL" id="CADCTI010000050">
    <property type="protein sequence ID" value="CAA9219580.1"/>
    <property type="molecule type" value="Genomic_DNA"/>
</dbReference>
<sequence length="115" mass="12283">WSPRRARRTCCGPGRTVSSTPASSTQRPRSSPSWPRRSPSPPPPPTPAPCDCCWPAPTTTPPSCTAPRRRRGRCSPPTPPTPTPGCSSGGPWSARAGTPTRAGRCGWPQPWAWTD</sequence>
<organism evidence="2">
    <name type="scientific">uncultured Blastococcus sp</name>
    <dbReference type="NCBI Taxonomy" id="217144"/>
    <lineage>
        <taxon>Bacteria</taxon>
        <taxon>Bacillati</taxon>
        <taxon>Actinomycetota</taxon>
        <taxon>Actinomycetes</taxon>
        <taxon>Geodermatophilales</taxon>
        <taxon>Geodermatophilaceae</taxon>
        <taxon>Blastococcus</taxon>
        <taxon>environmental samples</taxon>
    </lineage>
</organism>
<reference evidence="2" key="1">
    <citation type="submission" date="2020-02" db="EMBL/GenBank/DDBJ databases">
        <authorList>
            <person name="Meier V. D."/>
        </authorList>
    </citation>
    <scope>NUCLEOTIDE SEQUENCE</scope>
    <source>
        <strain evidence="2">AVDCRST_MAG57</strain>
    </source>
</reference>